<dbReference type="SUPFAM" id="SSF53850">
    <property type="entry name" value="Periplasmic binding protein-like II"/>
    <property type="match status" value="1"/>
</dbReference>
<organism evidence="6 8">
    <name type="scientific">Eisenbergiella massiliensis</name>
    <dbReference type="NCBI Taxonomy" id="1720294"/>
    <lineage>
        <taxon>Bacteria</taxon>
        <taxon>Bacillati</taxon>
        <taxon>Bacillota</taxon>
        <taxon>Clostridia</taxon>
        <taxon>Lachnospirales</taxon>
        <taxon>Lachnospiraceae</taxon>
        <taxon>Eisenbergiella</taxon>
    </lineage>
</organism>
<dbReference type="PANTHER" id="PTHR30126">
    <property type="entry name" value="HTH-TYPE TRANSCRIPTIONAL REGULATOR"/>
    <property type="match status" value="1"/>
</dbReference>
<evidence type="ECO:0000256" key="4">
    <source>
        <dbReference type="ARBA" id="ARBA00023163"/>
    </source>
</evidence>
<dbReference type="SUPFAM" id="SSF46785">
    <property type="entry name" value="Winged helix' DNA-binding domain"/>
    <property type="match status" value="1"/>
</dbReference>
<sequence length="307" mass="35356">MQDFRMETFLAVCRNLNYTKAAEELCITQPAVSQHIRHLEEYYGTRLFISEGKKMVLTEAGRLLQSAGLTMRHDECALKEQMARAGAEGRSLHMGATMTIGEFVLPFMLNRFMLNEPEATVHVTVANTTDLLRSIDEGKLDFALVEGYFSGGDYDYQIYSTEKYIPVAGAAYQLQASSRGKKLLRTEDLLSEPILIREQGSGTREVLERILEGKNLAVRDFRKIHEINNLQVMKYLIREGRGITFLYEAAVRQEIEQGILREIRLKDFSVEHDFYFVWRKGSIYGSEYKEIFKQLKGEEYDGKETRE</sequence>
<evidence type="ECO:0000256" key="1">
    <source>
        <dbReference type="ARBA" id="ARBA00009437"/>
    </source>
</evidence>
<keyword evidence="3" id="KW-0238">DNA-binding</keyword>
<protein>
    <submittedName>
        <fullName evidence="6">LysR family transcriptional regulator</fullName>
    </submittedName>
</protein>
<dbReference type="GO" id="GO:0003700">
    <property type="term" value="F:DNA-binding transcription factor activity"/>
    <property type="evidence" value="ECO:0007669"/>
    <property type="project" value="InterPro"/>
</dbReference>
<dbReference type="Gene3D" id="1.10.10.10">
    <property type="entry name" value="Winged helix-like DNA-binding domain superfamily/Winged helix DNA-binding domain"/>
    <property type="match status" value="1"/>
</dbReference>
<dbReference type="Proteomes" id="UP000260812">
    <property type="component" value="Unassembled WGS sequence"/>
</dbReference>
<evidence type="ECO:0000313" key="9">
    <source>
        <dbReference type="Proteomes" id="UP000261166"/>
    </source>
</evidence>
<evidence type="ECO:0000313" key="7">
    <source>
        <dbReference type="EMBL" id="RGE62333.1"/>
    </source>
</evidence>
<dbReference type="PRINTS" id="PR00039">
    <property type="entry name" value="HTHLYSR"/>
</dbReference>
<reference evidence="6 9" key="1">
    <citation type="submission" date="2018-08" db="EMBL/GenBank/DDBJ databases">
        <title>A genome reference for cultivated species of the human gut microbiota.</title>
        <authorList>
            <person name="Zou Y."/>
            <person name="Xue W."/>
            <person name="Luo G."/>
        </authorList>
    </citation>
    <scope>NUCLEOTIDE SEQUENCE [LARGE SCALE GENOMIC DNA]</scope>
    <source>
        <strain evidence="7 9">AF26-4BH</strain>
        <strain evidence="6">TF05-5AC</strain>
    </source>
</reference>
<dbReference type="PROSITE" id="PS50931">
    <property type="entry name" value="HTH_LYSR"/>
    <property type="match status" value="1"/>
</dbReference>
<dbReference type="GO" id="GO:0000976">
    <property type="term" value="F:transcription cis-regulatory region binding"/>
    <property type="evidence" value="ECO:0007669"/>
    <property type="project" value="TreeGrafter"/>
</dbReference>
<name>A0A3E3I471_9FIRM</name>
<dbReference type="Gene3D" id="3.40.190.10">
    <property type="entry name" value="Periplasmic binding protein-like II"/>
    <property type="match status" value="2"/>
</dbReference>
<feature type="domain" description="HTH lysR-type" evidence="5">
    <location>
        <begin position="1"/>
        <end position="58"/>
    </location>
</feature>
<evidence type="ECO:0000256" key="2">
    <source>
        <dbReference type="ARBA" id="ARBA00023015"/>
    </source>
</evidence>
<comment type="caution">
    <text evidence="6">The sequence shown here is derived from an EMBL/GenBank/DDBJ whole genome shotgun (WGS) entry which is preliminary data.</text>
</comment>
<dbReference type="Proteomes" id="UP000261166">
    <property type="component" value="Unassembled WGS sequence"/>
</dbReference>
<dbReference type="OrthoDB" id="9785745at2"/>
<accession>A0A3E3I471</accession>
<gene>
    <name evidence="7" type="ORF">DWY69_28840</name>
    <name evidence="6" type="ORF">DXC51_13825</name>
</gene>
<dbReference type="Pfam" id="PF03466">
    <property type="entry name" value="LysR_substrate"/>
    <property type="match status" value="1"/>
</dbReference>
<dbReference type="InterPro" id="IPR036390">
    <property type="entry name" value="WH_DNA-bd_sf"/>
</dbReference>
<dbReference type="InterPro" id="IPR036388">
    <property type="entry name" value="WH-like_DNA-bd_sf"/>
</dbReference>
<dbReference type="EMBL" id="QVLV01000008">
    <property type="protein sequence ID" value="RGE59865.1"/>
    <property type="molecule type" value="Genomic_DNA"/>
</dbReference>
<evidence type="ECO:0000313" key="6">
    <source>
        <dbReference type="EMBL" id="RGE59865.1"/>
    </source>
</evidence>
<comment type="similarity">
    <text evidence="1">Belongs to the LysR transcriptional regulatory family.</text>
</comment>
<evidence type="ECO:0000259" key="5">
    <source>
        <dbReference type="PROSITE" id="PS50931"/>
    </source>
</evidence>
<keyword evidence="2" id="KW-0805">Transcription regulation</keyword>
<dbReference type="InterPro" id="IPR005119">
    <property type="entry name" value="LysR_subst-bd"/>
</dbReference>
<dbReference type="RefSeq" id="WP_021634935.1">
    <property type="nucleotide sequence ID" value="NZ_CALBAU010000020.1"/>
</dbReference>
<evidence type="ECO:0000256" key="3">
    <source>
        <dbReference type="ARBA" id="ARBA00023125"/>
    </source>
</evidence>
<keyword evidence="8" id="KW-1185">Reference proteome</keyword>
<proteinExistence type="inferred from homology"/>
<dbReference type="PANTHER" id="PTHR30126:SF39">
    <property type="entry name" value="HTH-TYPE TRANSCRIPTIONAL REGULATOR CYSL"/>
    <property type="match status" value="1"/>
</dbReference>
<keyword evidence="4" id="KW-0804">Transcription</keyword>
<dbReference type="InterPro" id="IPR000847">
    <property type="entry name" value="LysR_HTH_N"/>
</dbReference>
<dbReference type="GeneID" id="97987920"/>
<dbReference type="AlphaFoldDB" id="A0A3E3I471"/>
<evidence type="ECO:0000313" key="8">
    <source>
        <dbReference type="Proteomes" id="UP000260812"/>
    </source>
</evidence>
<dbReference type="Pfam" id="PF00126">
    <property type="entry name" value="HTH_1"/>
    <property type="match status" value="1"/>
</dbReference>
<dbReference type="EMBL" id="QVLU01000049">
    <property type="protein sequence ID" value="RGE62333.1"/>
    <property type="molecule type" value="Genomic_DNA"/>
</dbReference>